<dbReference type="Proteomes" id="UP001206925">
    <property type="component" value="Unassembled WGS sequence"/>
</dbReference>
<evidence type="ECO:0000313" key="1">
    <source>
        <dbReference type="EMBL" id="KAI7738301.1"/>
    </source>
</evidence>
<proteinExistence type="predicted"/>
<gene>
    <name evidence="1" type="ORF">M8C21_012963</name>
</gene>
<keyword evidence="2" id="KW-1185">Reference proteome</keyword>
<dbReference type="EMBL" id="JAMZMK010008835">
    <property type="protein sequence ID" value="KAI7738301.1"/>
    <property type="molecule type" value="Genomic_DNA"/>
</dbReference>
<protein>
    <submittedName>
        <fullName evidence="1">Uncharacterized protein</fullName>
    </submittedName>
</protein>
<reference evidence="1" key="1">
    <citation type="submission" date="2022-06" db="EMBL/GenBank/DDBJ databases">
        <title>Uncovering the hologenomic basis of an extraordinary plant invasion.</title>
        <authorList>
            <person name="Bieker V.C."/>
            <person name="Martin M.D."/>
            <person name="Gilbert T."/>
            <person name="Hodgins K."/>
            <person name="Battlay P."/>
            <person name="Petersen B."/>
            <person name="Wilson J."/>
        </authorList>
    </citation>
    <scope>NUCLEOTIDE SEQUENCE</scope>
    <source>
        <strain evidence="1">AA19_3_7</strain>
        <tissue evidence="1">Leaf</tissue>
    </source>
</reference>
<evidence type="ECO:0000313" key="2">
    <source>
        <dbReference type="Proteomes" id="UP001206925"/>
    </source>
</evidence>
<dbReference type="AlphaFoldDB" id="A0AAD5CAE4"/>
<name>A0AAD5CAE4_AMBAR</name>
<comment type="caution">
    <text evidence="1">The sequence shown here is derived from an EMBL/GenBank/DDBJ whole genome shotgun (WGS) entry which is preliminary data.</text>
</comment>
<accession>A0AAD5CAE4</accession>
<organism evidence="1 2">
    <name type="scientific">Ambrosia artemisiifolia</name>
    <name type="common">Common ragweed</name>
    <dbReference type="NCBI Taxonomy" id="4212"/>
    <lineage>
        <taxon>Eukaryota</taxon>
        <taxon>Viridiplantae</taxon>
        <taxon>Streptophyta</taxon>
        <taxon>Embryophyta</taxon>
        <taxon>Tracheophyta</taxon>
        <taxon>Spermatophyta</taxon>
        <taxon>Magnoliopsida</taxon>
        <taxon>eudicotyledons</taxon>
        <taxon>Gunneridae</taxon>
        <taxon>Pentapetalae</taxon>
        <taxon>asterids</taxon>
        <taxon>campanulids</taxon>
        <taxon>Asterales</taxon>
        <taxon>Asteraceae</taxon>
        <taxon>Asteroideae</taxon>
        <taxon>Heliantheae alliance</taxon>
        <taxon>Heliantheae</taxon>
        <taxon>Ambrosia</taxon>
    </lineage>
</organism>
<sequence length="44" mass="5230">MLELVFSEIKYLTHVHGSWTTHGHHQVVGCIFHCTLHRVCFRRL</sequence>